<gene>
    <name evidence="2" type="ORF">E9228_003306</name>
</gene>
<name>A0ABX0TAU7_9MICO</name>
<evidence type="ECO:0000259" key="1">
    <source>
        <dbReference type="Pfam" id="PF19834"/>
    </source>
</evidence>
<dbReference type="Pfam" id="PF19834">
    <property type="entry name" value="DUF6314"/>
    <property type="match status" value="1"/>
</dbReference>
<proteinExistence type="predicted"/>
<protein>
    <recommendedName>
        <fullName evidence="1">DUF6314 domain-containing protein</fullName>
    </recommendedName>
</protein>
<reference evidence="2 3" key="1">
    <citation type="submission" date="2020-03" db="EMBL/GenBank/DDBJ databases">
        <title>Above-ground endophytic microbial communities from plants in different locations in the United States.</title>
        <authorList>
            <person name="Frank C."/>
        </authorList>
    </citation>
    <scope>NUCLEOTIDE SEQUENCE [LARGE SCALE GENOMIC DNA]</scope>
    <source>
        <strain evidence="2 3">WW7</strain>
    </source>
</reference>
<evidence type="ECO:0000313" key="2">
    <source>
        <dbReference type="EMBL" id="NII42632.1"/>
    </source>
</evidence>
<dbReference type="RefSeq" id="WP_166781620.1">
    <property type="nucleotide sequence ID" value="NZ_JAAOYO010000006.1"/>
</dbReference>
<sequence>MTGALAPTDLLGRWVLDRTVQDRLADLRGTVTGTTELAAVDDDTVRWHETGTMVLGDRTTPVWRTLTIRRGPADGPDGPVGRWRVHFADGRPFHDWVWGAPVEHACAPDDYTGLLAGTAEWWSVRWHARGPAKDLLLASTLTPLR</sequence>
<evidence type="ECO:0000313" key="3">
    <source>
        <dbReference type="Proteomes" id="UP001318300"/>
    </source>
</evidence>
<accession>A0ABX0TAU7</accession>
<feature type="domain" description="DUF6314" evidence="1">
    <location>
        <begin position="10"/>
        <end position="141"/>
    </location>
</feature>
<comment type="caution">
    <text evidence="2">The sequence shown here is derived from an EMBL/GenBank/DDBJ whole genome shotgun (WGS) entry which is preliminary data.</text>
</comment>
<organism evidence="2 3">
    <name type="scientific">Curtobacterium salicis</name>
    <dbReference type="NCBI Taxonomy" id="1779862"/>
    <lineage>
        <taxon>Bacteria</taxon>
        <taxon>Bacillati</taxon>
        <taxon>Actinomycetota</taxon>
        <taxon>Actinomycetes</taxon>
        <taxon>Micrococcales</taxon>
        <taxon>Microbacteriaceae</taxon>
        <taxon>Curtobacterium</taxon>
    </lineage>
</organism>
<dbReference type="EMBL" id="JAAOYO010000006">
    <property type="protein sequence ID" value="NII42632.1"/>
    <property type="molecule type" value="Genomic_DNA"/>
</dbReference>
<dbReference type="InterPro" id="IPR045632">
    <property type="entry name" value="DUF6314"/>
</dbReference>
<keyword evidence="3" id="KW-1185">Reference proteome</keyword>
<dbReference type="Proteomes" id="UP001318300">
    <property type="component" value="Unassembled WGS sequence"/>
</dbReference>